<feature type="compositionally biased region" description="Polar residues" evidence="1">
    <location>
        <begin position="220"/>
        <end position="253"/>
    </location>
</feature>
<feature type="region of interest" description="Disordered" evidence="1">
    <location>
        <begin position="98"/>
        <end position="117"/>
    </location>
</feature>
<organism evidence="3 4">
    <name type="scientific">Prochlorococcus marinus (strain SARG / CCMP1375 / SS120)</name>
    <dbReference type="NCBI Taxonomy" id="167539"/>
    <lineage>
        <taxon>Bacteria</taxon>
        <taxon>Bacillati</taxon>
        <taxon>Cyanobacteriota</taxon>
        <taxon>Cyanophyceae</taxon>
        <taxon>Synechococcales</taxon>
        <taxon>Prochlorococcaceae</taxon>
        <taxon>Prochlorococcus</taxon>
    </lineage>
</organism>
<feature type="compositionally biased region" description="Low complexity" evidence="1">
    <location>
        <begin position="299"/>
        <end position="345"/>
    </location>
</feature>
<dbReference type="InterPro" id="IPR010004">
    <property type="entry name" value="Uncharacterised_Ycf66"/>
</dbReference>
<dbReference type="STRING" id="167539.Pro_0077"/>
<dbReference type="HOGENOM" id="CLU_076895_0_0_3"/>
<feature type="transmembrane region" description="Helical" evidence="2">
    <location>
        <begin position="38"/>
        <end position="56"/>
    </location>
</feature>
<keyword evidence="2" id="KW-0472">Membrane</keyword>
<evidence type="ECO:0000313" key="3">
    <source>
        <dbReference type="EMBL" id="AAP99123.1"/>
    </source>
</evidence>
<dbReference type="EMBL" id="AE017126">
    <property type="protein sequence ID" value="AAP99123.1"/>
    <property type="molecule type" value="Genomic_DNA"/>
</dbReference>
<evidence type="ECO:0000256" key="1">
    <source>
        <dbReference type="SAM" id="MobiDB-lite"/>
    </source>
</evidence>
<evidence type="ECO:0008006" key="5">
    <source>
        <dbReference type="Google" id="ProtNLM"/>
    </source>
</evidence>
<feature type="compositionally biased region" description="Basic and acidic residues" evidence="1">
    <location>
        <begin position="170"/>
        <end position="184"/>
    </location>
</feature>
<keyword evidence="4" id="KW-1185">Reference proteome</keyword>
<proteinExistence type="predicted"/>
<dbReference type="PATRIC" id="fig|167539.5.peg.81"/>
<dbReference type="AlphaFoldDB" id="Q7VED6"/>
<feature type="region of interest" description="Disordered" evidence="1">
    <location>
        <begin position="134"/>
        <end position="352"/>
    </location>
</feature>
<reference evidence="3 4" key="1">
    <citation type="journal article" date="2003" name="Proc. Natl. Acad. Sci. U.S.A.">
        <title>Genome sequence of the cyanobacterium Prochlorococcus marinus SS120, a nearly minimal oxyphototrophic genome.</title>
        <authorList>
            <person name="Dufresne A."/>
            <person name="Salanoubat M."/>
            <person name="Partensky F."/>
            <person name="Artiguenave F."/>
            <person name="Axmann I.M."/>
            <person name="Barbe V."/>
            <person name="Duprat S."/>
            <person name="Galperin M.Y."/>
            <person name="Koonin E.V."/>
            <person name="Le Gall F."/>
            <person name="Makarova K.S."/>
            <person name="Ostrowski M."/>
            <person name="Oztas S."/>
            <person name="Robert C."/>
            <person name="Rogozin I.B."/>
            <person name="Scanlan D.J."/>
            <person name="Tandeau de Marsac N."/>
            <person name="Weissenbach J."/>
            <person name="Wincker P."/>
            <person name="Wolf Y.I."/>
            <person name="Hess W.R."/>
        </authorList>
    </citation>
    <scope>NUCLEOTIDE SEQUENCE [LARGE SCALE GENOMIC DNA]</scope>
    <source>
        <strain evidence="4">SARG / CCMP1375 / SS120</strain>
    </source>
</reference>
<dbReference type="OrthoDB" id="421362at2"/>
<dbReference type="KEGG" id="pma:Pro_0077"/>
<keyword evidence="2" id="KW-0812">Transmembrane</keyword>
<sequence length="352" mass="39789">MVNASLNWASIVGIALAICGGGLYFLRSFKPALARDYDVFFAAIGLLCGGILFFQGWRLDPILQFGQFLLAGTTVFFAYESVRLRGIATDQARRSSYFDEEFESPSRPNSGFRSRDEGRFDQFQELEPISRRFGSRDSAGYETDEDELYRSSRASRPAIPEQAASRRSRPQRDSFKSESRESRRMARFSNDNPDDEIVGRSSFGDRRTYRQEDKRGSRPRANSQASRGISDSRQGRSTMSRDQSKFQSQSNRYSAPKGTPISDKAEDAAFASPESQSVRRRSTQSGPSDRRRSVGTPERSSTSRRPNSNNSMPRDNSSRRPNSNNSMPRNNSSRRPNSNNSMPRDNSSRFDD</sequence>
<accession>Q7VED6</accession>
<keyword evidence="2" id="KW-1133">Transmembrane helix</keyword>
<feature type="transmembrane region" description="Helical" evidence="2">
    <location>
        <begin position="6"/>
        <end position="26"/>
    </location>
</feature>
<dbReference type="RefSeq" id="WP_011124232.1">
    <property type="nucleotide sequence ID" value="NC_005042.1"/>
</dbReference>
<dbReference type="Pfam" id="PF07444">
    <property type="entry name" value="Ycf66_N"/>
    <property type="match status" value="1"/>
</dbReference>
<gene>
    <name evidence="3" type="ordered locus">Pro_0077</name>
</gene>
<protein>
    <recommendedName>
        <fullName evidence="5">Ycf66-like protein</fullName>
    </recommendedName>
</protein>
<dbReference type="eggNOG" id="COG0515">
    <property type="taxonomic scope" value="Bacteria"/>
</dbReference>
<evidence type="ECO:0000313" key="4">
    <source>
        <dbReference type="Proteomes" id="UP000001420"/>
    </source>
</evidence>
<dbReference type="EnsemblBacteria" id="AAP99123">
    <property type="protein sequence ID" value="AAP99123"/>
    <property type="gene ID" value="Pro_0077"/>
</dbReference>
<feature type="compositionally biased region" description="Basic and acidic residues" evidence="1">
    <location>
        <begin position="203"/>
        <end position="216"/>
    </location>
</feature>
<dbReference type="Proteomes" id="UP000001420">
    <property type="component" value="Chromosome"/>
</dbReference>
<evidence type="ECO:0000256" key="2">
    <source>
        <dbReference type="SAM" id="Phobius"/>
    </source>
</evidence>
<name>Q7VED6_PROMA</name>